<gene>
    <name evidence="3" type="primary">pucA_8</name>
    <name evidence="3" type="ORF">SDC9_116851</name>
</gene>
<keyword evidence="3" id="KW-0560">Oxidoreductase</keyword>
<comment type="caution">
    <text evidence="3">The sequence shown here is derived from an EMBL/GenBank/DDBJ whole genome shotgun (WGS) entry which is preliminary data.</text>
</comment>
<dbReference type="Gene3D" id="3.40.50.720">
    <property type="entry name" value="NAD(P)-binding Rossmann-like Domain"/>
    <property type="match status" value="1"/>
</dbReference>
<feature type="domain" description="XdhC- CoxI" evidence="1">
    <location>
        <begin position="32"/>
        <end position="93"/>
    </location>
</feature>
<evidence type="ECO:0000259" key="1">
    <source>
        <dbReference type="Pfam" id="PF02625"/>
    </source>
</evidence>
<dbReference type="GO" id="GO:0004854">
    <property type="term" value="F:xanthine dehydrogenase activity"/>
    <property type="evidence" value="ECO:0007669"/>
    <property type="project" value="UniProtKB-EC"/>
</dbReference>
<dbReference type="Pfam" id="PF13478">
    <property type="entry name" value="XdhC_C"/>
    <property type="match status" value="1"/>
</dbReference>
<dbReference type="InterPro" id="IPR052698">
    <property type="entry name" value="MoCofactor_Util/Proc"/>
</dbReference>
<evidence type="ECO:0000259" key="2">
    <source>
        <dbReference type="Pfam" id="PF13478"/>
    </source>
</evidence>
<dbReference type="PANTHER" id="PTHR30388:SF6">
    <property type="entry name" value="XANTHINE DEHYDROGENASE SUBUNIT A-RELATED"/>
    <property type="match status" value="1"/>
</dbReference>
<protein>
    <submittedName>
        <fullName evidence="3">Putative xanthine dehydrogenase subunit A</fullName>
        <ecNumber evidence="3">1.17.1.4</ecNumber>
    </submittedName>
</protein>
<dbReference type="AlphaFoldDB" id="A0A645C3I9"/>
<dbReference type="EMBL" id="VSSQ01023149">
    <property type="protein sequence ID" value="MPM69903.1"/>
    <property type="molecule type" value="Genomic_DNA"/>
</dbReference>
<dbReference type="EC" id="1.17.1.4" evidence="3"/>
<dbReference type="InterPro" id="IPR027051">
    <property type="entry name" value="XdhC_Rossmann_dom"/>
</dbReference>
<sequence length="355" mass="39303">MLGITLLAGLFFIKRGEAMKKIFSELYDEISKERDAVLVELTASSGSTPRGAGAKMLVFSEESDKKSVGTIGGGRVEFLCTEAAKNAISQKNSFIKGYDLSINDVEDVGMICGGNVEACFKYFSDADIHFVEHVLEVIRKNVSAWLVTRIGSAGIDMGTYDENNGLMFIKGISDNEIKGMLNSKYSFEYNGEKYFIEPISEKGRVYVFGAGHVSRELVPLIEHVGFKTAVYEQRRELVEGCTFSAETEVYDGEFGNIDKYIKMNENDYAVVMTSGHKADFEVLEQVLRKKLTYVGVIGSRKKINITRKRLLEAGVDEAEIDKLHTPIGLAIKAETPAEIAVSVAAELILHRAENR</sequence>
<reference evidence="3" key="1">
    <citation type="submission" date="2019-08" db="EMBL/GenBank/DDBJ databases">
        <authorList>
            <person name="Kucharzyk K."/>
            <person name="Murdoch R.W."/>
            <person name="Higgins S."/>
            <person name="Loffler F."/>
        </authorList>
    </citation>
    <scope>NUCLEOTIDE SEQUENCE</scope>
</reference>
<accession>A0A645C3I9</accession>
<proteinExistence type="predicted"/>
<evidence type="ECO:0000313" key="3">
    <source>
        <dbReference type="EMBL" id="MPM69903.1"/>
    </source>
</evidence>
<dbReference type="PANTHER" id="PTHR30388">
    <property type="entry name" value="ALDEHYDE OXIDOREDUCTASE MOLYBDENUM COFACTOR ASSEMBLY PROTEIN"/>
    <property type="match status" value="1"/>
</dbReference>
<dbReference type="Pfam" id="PF02625">
    <property type="entry name" value="XdhC_CoxI"/>
    <property type="match status" value="1"/>
</dbReference>
<dbReference type="InterPro" id="IPR003777">
    <property type="entry name" value="XdhC_CoxI"/>
</dbReference>
<feature type="domain" description="XdhC Rossmann" evidence="2">
    <location>
        <begin position="205"/>
        <end position="347"/>
    </location>
</feature>
<organism evidence="3">
    <name type="scientific">bioreactor metagenome</name>
    <dbReference type="NCBI Taxonomy" id="1076179"/>
    <lineage>
        <taxon>unclassified sequences</taxon>
        <taxon>metagenomes</taxon>
        <taxon>ecological metagenomes</taxon>
    </lineage>
</organism>
<name>A0A645C3I9_9ZZZZ</name>